<evidence type="ECO:0000256" key="7">
    <source>
        <dbReference type="PIRSR" id="PIRSR029256-1"/>
    </source>
</evidence>
<feature type="binding site" evidence="6 7">
    <location>
        <position position="130"/>
    </location>
    <ligand>
        <name>S-adenosyl-L-methionine</name>
        <dbReference type="ChEBI" id="CHEBI:59789"/>
    </ligand>
</feature>
<dbReference type="GO" id="GO:0008757">
    <property type="term" value="F:S-adenosylmethionine-dependent methyltransferase activity"/>
    <property type="evidence" value="ECO:0007669"/>
    <property type="project" value="UniProtKB-UniRule"/>
</dbReference>
<proteinExistence type="inferred from homology"/>
<evidence type="ECO:0000256" key="1">
    <source>
        <dbReference type="ARBA" id="ARBA00022490"/>
    </source>
</evidence>
<dbReference type="EMBL" id="CP091521">
    <property type="protein sequence ID" value="XHH49831.1"/>
    <property type="molecule type" value="Genomic_DNA"/>
</dbReference>
<dbReference type="InterPro" id="IPR029028">
    <property type="entry name" value="Alpha/beta_knot_MTases"/>
</dbReference>
<dbReference type="RefSeq" id="WP_027009234.1">
    <property type="nucleotide sequence ID" value="NZ_CP091521.1"/>
</dbReference>
<comment type="subcellular location">
    <subcellularLocation>
        <location evidence="6">Cytoplasm</location>
    </subcellularLocation>
</comment>
<dbReference type="HAMAP" id="MF_01885">
    <property type="entry name" value="tRNA_methyltr_TrmL"/>
    <property type="match status" value="1"/>
</dbReference>
<comment type="function">
    <text evidence="6">Methylates the ribose at the nucleotide 34 wobble position in the two leucyl isoacceptors tRNA(Leu)(CmAA) and tRNA(Leu)(cmnm5UmAA). Catalyzes the methyl transfer from S-adenosyl-L-methionine to the 2'-OH of the wobble nucleotide.</text>
</comment>
<keyword evidence="1 6" id="KW-0963">Cytoplasm</keyword>
<accession>A0ABD8B754</accession>
<organism evidence="9 10">
    <name type="scientific">Conchiformibius kuhniae</name>
    <dbReference type="NCBI Taxonomy" id="211502"/>
    <lineage>
        <taxon>Bacteria</taxon>
        <taxon>Pseudomonadati</taxon>
        <taxon>Pseudomonadota</taxon>
        <taxon>Betaproteobacteria</taxon>
        <taxon>Neisseriales</taxon>
        <taxon>Neisseriaceae</taxon>
        <taxon>Conchiformibius</taxon>
    </lineage>
</organism>
<keyword evidence="10" id="KW-1185">Reference proteome</keyword>
<dbReference type="FunFam" id="3.40.1280.10:FF:000002">
    <property type="entry name" value="Peptidylprolyl isomerase"/>
    <property type="match status" value="1"/>
</dbReference>
<dbReference type="GO" id="GO:0008175">
    <property type="term" value="F:tRNA methyltransferase activity"/>
    <property type="evidence" value="ECO:0007669"/>
    <property type="project" value="UniProtKB-UniRule"/>
</dbReference>
<reference evidence="9 10" key="1">
    <citation type="journal article" date="2022" name="Res Sq">
        <title>Evolution of multicellular longitudinally dividing oral cavity symbionts (Neisseriaceae).</title>
        <authorList>
            <person name="Nyongesa S."/>
            <person name="Weber P."/>
            <person name="Bernet E."/>
            <person name="Pullido F."/>
            <person name="Nieckarz M."/>
            <person name="Delaby M."/>
            <person name="Nieves C."/>
            <person name="Viehboeck T."/>
            <person name="Krause N."/>
            <person name="Rivera-Millot A."/>
            <person name="Nakamura A."/>
            <person name="Vischer N."/>
            <person name="VanNieuwenhze M."/>
            <person name="Brun Y."/>
            <person name="Cava F."/>
            <person name="Bulgheresi S."/>
            <person name="Veyrier F."/>
        </authorList>
    </citation>
    <scope>NUCLEOTIDE SEQUENCE [LARGE SCALE GENOMIC DNA]</scope>
    <source>
        <strain evidence="9 10">17694</strain>
    </source>
</reference>
<feature type="binding site" evidence="6 7">
    <location>
        <position position="78"/>
    </location>
    <ligand>
        <name>S-adenosyl-L-methionine</name>
        <dbReference type="ChEBI" id="CHEBI:59789"/>
    </ligand>
</feature>
<feature type="domain" description="tRNA/rRNA methyltransferase SpoU type" evidence="8">
    <location>
        <begin position="2"/>
        <end position="141"/>
    </location>
</feature>
<dbReference type="InterPro" id="IPR029026">
    <property type="entry name" value="tRNA_m1G_MTases_N"/>
</dbReference>
<comment type="subunit">
    <text evidence="6">Homodimer.</text>
</comment>
<dbReference type="PANTHER" id="PTHR42971">
    <property type="entry name" value="TRNA (CYTIDINE(34)-2'-O)-METHYLTRANSFERASE"/>
    <property type="match status" value="1"/>
</dbReference>
<keyword evidence="5 6" id="KW-0819">tRNA processing</keyword>
<feature type="binding site" evidence="6 7">
    <location>
        <position position="122"/>
    </location>
    <ligand>
        <name>S-adenosyl-L-methionine</name>
        <dbReference type="ChEBI" id="CHEBI:59789"/>
    </ligand>
</feature>
<dbReference type="KEGG" id="ckh:LVJ77_06540"/>
<evidence type="ECO:0000313" key="10">
    <source>
        <dbReference type="Proteomes" id="UP000831534"/>
    </source>
</evidence>
<evidence type="ECO:0000313" key="9">
    <source>
        <dbReference type="EMBL" id="XHH49831.1"/>
    </source>
</evidence>
<comment type="catalytic activity">
    <reaction evidence="6">
        <text>5-carboxymethylaminomethyluridine(34) in tRNA(Leu) + S-adenosyl-L-methionine = 5-carboxymethylaminomethyl-2'-O-methyluridine(34) in tRNA(Leu) + S-adenosyl-L-homocysteine + H(+)</text>
        <dbReference type="Rhea" id="RHEA:43088"/>
        <dbReference type="Rhea" id="RHEA-COMP:10333"/>
        <dbReference type="Rhea" id="RHEA-COMP:10334"/>
        <dbReference type="ChEBI" id="CHEBI:15378"/>
        <dbReference type="ChEBI" id="CHEBI:57856"/>
        <dbReference type="ChEBI" id="CHEBI:59789"/>
        <dbReference type="ChEBI" id="CHEBI:74508"/>
        <dbReference type="ChEBI" id="CHEBI:74511"/>
        <dbReference type="EC" id="2.1.1.207"/>
    </reaction>
</comment>
<sequence length="154" mass="16941">MFSIVLHRPEIPPNTGNIIRLCANTGCDLHLVKPLGFPLDSAKMRRAGLDYREFADVAVHESFADCLRHLAGRRLFALTTKGTARPDQAAFQAGDVFVFGSESCGLPAEILDSLPPERKIRLPMRANSRSMNLSNTVAVVVFEAWRQSGYRGGV</sequence>
<dbReference type="Gene3D" id="3.40.1280.10">
    <property type="match status" value="1"/>
</dbReference>
<dbReference type="PIRSF" id="PIRSF029256">
    <property type="entry name" value="SpoU_TrmH_prd"/>
    <property type="match status" value="1"/>
</dbReference>
<evidence type="ECO:0000259" key="8">
    <source>
        <dbReference type="Pfam" id="PF00588"/>
    </source>
</evidence>
<evidence type="ECO:0000256" key="6">
    <source>
        <dbReference type="HAMAP-Rule" id="MF_01885"/>
    </source>
</evidence>
<dbReference type="AlphaFoldDB" id="A0ABD8B754"/>
<dbReference type="NCBIfam" id="TIGR00185">
    <property type="entry name" value="tRNA_yibK_trmL"/>
    <property type="match status" value="1"/>
</dbReference>
<dbReference type="EC" id="2.1.1.207" evidence="6"/>
<dbReference type="CDD" id="cd18094">
    <property type="entry name" value="SpoU-like_TrmL"/>
    <property type="match status" value="1"/>
</dbReference>
<evidence type="ECO:0000256" key="3">
    <source>
        <dbReference type="ARBA" id="ARBA00022679"/>
    </source>
</evidence>
<protein>
    <recommendedName>
        <fullName evidence="6">tRNA (cytidine(34)-2'-O)-methyltransferase</fullName>
        <ecNumber evidence="6">2.1.1.207</ecNumber>
    </recommendedName>
    <alternativeName>
        <fullName evidence="6">tRNA (cytidine/uridine-2'-O-)-methyltransferase TrmL</fullName>
    </alternativeName>
</protein>
<evidence type="ECO:0000256" key="5">
    <source>
        <dbReference type="ARBA" id="ARBA00022694"/>
    </source>
</evidence>
<dbReference type="GO" id="GO:0005737">
    <property type="term" value="C:cytoplasm"/>
    <property type="evidence" value="ECO:0007669"/>
    <property type="project" value="UniProtKB-SubCell"/>
</dbReference>
<keyword evidence="2 6" id="KW-0489">Methyltransferase</keyword>
<evidence type="ECO:0000256" key="2">
    <source>
        <dbReference type="ARBA" id="ARBA00022603"/>
    </source>
</evidence>
<dbReference type="Proteomes" id="UP000831534">
    <property type="component" value="Chromosome"/>
</dbReference>
<dbReference type="PANTHER" id="PTHR42971:SF1">
    <property type="entry name" value="TRNA (CYTIDINE(34)-2'-O)-METHYLTRANSFERASE"/>
    <property type="match status" value="1"/>
</dbReference>
<keyword evidence="3 6" id="KW-0808">Transferase</keyword>
<dbReference type="InterPro" id="IPR001537">
    <property type="entry name" value="SpoU_MeTrfase"/>
</dbReference>
<dbReference type="Pfam" id="PF00588">
    <property type="entry name" value="SpoU_methylase"/>
    <property type="match status" value="1"/>
</dbReference>
<dbReference type="InterPro" id="IPR016914">
    <property type="entry name" value="TrmL"/>
</dbReference>
<evidence type="ECO:0000256" key="4">
    <source>
        <dbReference type="ARBA" id="ARBA00022691"/>
    </source>
</evidence>
<feature type="binding site" evidence="6 7">
    <location>
        <position position="100"/>
    </location>
    <ligand>
        <name>S-adenosyl-L-methionine</name>
        <dbReference type="ChEBI" id="CHEBI:59789"/>
    </ligand>
</feature>
<comment type="similarity">
    <text evidence="6">Belongs to the class IV-like SAM-binding methyltransferase superfamily. RNA methyltransferase TrmH family. TrmL subfamily.</text>
</comment>
<dbReference type="GO" id="GO:0030488">
    <property type="term" value="P:tRNA methylation"/>
    <property type="evidence" value="ECO:0007669"/>
    <property type="project" value="UniProtKB-UniRule"/>
</dbReference>
<gene>
    <name evidence="6 9" type="primary">trmL</name>
    <name evidence="9" type="ORF">LVJ77_06540</name>
</gene>
<keyword evidence="4 6" id="KW-0949">S-adenosyl-L-methionine</keyword>
<comment type="catalytic activity">
    <reaction evidence="6">
        <text>cytidine(34) in tRNA + S-adenosyl-L-methionine = 2'-O-methylcytidine(34) in tRNA + S-adenosyl-L-homocysteine + H(+)</text>
        <dbReference type="Rhea" id="RHEA:43084"/>
        <dbReference type="Rhea" id="RHEA-COMP:10331"/>
        <dbReference type="Rhea" id="RHEA-COMP:10332"/>
        <dbReference type="ChEBI" id="CHEBI:15378"/>
        <dbReference type="ChEBI" id="CHEBI:57856"/>
        <dbReference type="ChEBI" id="CHEBI:59789"/>
        <dbReference type="ChEBI" id="CHEBI:74495"/>
        <dbReference type="ChEBI" id="CHEBI:82748"/>
        <dbReference type="EC" id="2.1.1.207"/>
    </reaction>
</comment>
<name>A0ABD8B754_9NEIS</name>
<dbReference type="GO" id="GO:0042802">
    <property type="term" value="F:identical protein binding"/>
    <property type="evidence" value="ECO:0007669"/>
    <property type="project" value="UniProtKB-ARBA"/>
</dbReference>
<dbReference type="SUPFAM" id="SSF75217">
    <property type="entry name" value="alpha/beta knot"/>
    <property type="match status" value="1"/>
</dbReference>